<sequence>MTSQWFRQNIFASDLEKKEEALKKIQEIIKRKMKDDLNRKVEEIPEVSPDWSPELQEKIGAMYKSLKPHKDVYPYTPMEEDLAIPTGGLAKCRCSKECDKVLPQPEYHVISETEEDKRWIAELNYPLTTIPVKTLEGPDIEVRVRFDKKTQERTEFANFAK</sequence>
<dbReference type="Proteomes" id="UP000008281">
    <property type="component" value="Unassembled WGS sequence"/>
</dbReference>
<reference evidence="1" key="1">
    <citation type="submission" date="2007-07" db="EMBL/GenBank/DDBJ databases">
        <title>PCAP assembly of the Caenorhabditis remanei genome.</title>
        <authorList>
            <consortium name="The Caenorhabditis remanei Sequencing Consortium"/>
            <person name="Wilson R.K."/>
        </authorList>
    </citation>
    <scope>NUCLEOTIDE SEQUENCE [LARGE SCALE GENOMIC DNA]</scope>
    <source>
        <strain evidence="1">PB4641</strain>
    </source>
</reference>
<evidence type="ECO:0000313" key="2">
    <source>
        <dbReference type="Proteomes" id="UP000008281"/>
    </source>
</evidence>
<proteinExistence type="predicted"/>
<dbReference type="CTD" id="9819900"/>
<dbReference type="HOGENOM" id="CLU_1645302_0_0_1"/>
<name>E3LHS1_CAERE</name>
<protein>
    <submittedName>
        <fullName evidence="1">Uncharacterized protein</fullName>
    </submittedName>
</protein>
<dbReference type="KEGG" id="crq:GCK72_020134"/>
<evidence type="ECO:0000313" key="1">
    <source>
        <dbReference type="EMBL" id="EFO95483.1"/>
    </source>
</evidence>
<dbReference type="GeneID" id="9819900"/>
<accession>E3LHS1</accession>
<dbReference type="PANTHER" id="PTHR36942:SF1">
    <property type="entry name" value="IMMUNITY PROTEIN 72 OF POLYMORPHIC TOXIN SYSTEM-RELATED"/>
    <property type="match status" value="1"/>
</dbReference>
<dbReference type="EMBL" id="DS268409">
    <property type="protein sequence ID" value="EFO95483.1"/>
    <property type="molecule type" value="Genomic_DNA"/>
</dbReference>
<gene>
    <name evidence="1" type="ORF">CRE_09251</name>
</gene>
<organism evidence="2">
    <name type="scientific">Caenorhabditis remanei</name>
    <name type="common">Caenorhabditis vulgaris</name>
    <dbReference type="NCBI Taxonomy" id="31234"/>
    <lineage>
        <taxon>Eukaryota</taxon>
        <taxon>Metazoa</taxon>
        <taxon>Ecdysozoa</taxon>
        <taxon>Nematoda</taxon>
        <taxon>Chromadorea</taxon>
        <taxon>Rhabditida</taxon>
        <taxon>Rhabditina</taxon>
        <taxon>Rhabditomorpha</taxon>
        <taxon>Rhabditoidea</taxon>
        <taxon>Rhabditidae</taxon>
        <taxon>Peloderinae</taxon>
        <taxon>Caenorhabditis</taxon>
    </lineage>
</organism>
<dbReference type="RefSeq" id="XP_003116587.2">
    <property type="nucleotide sequence ID" value="XM_003116539.2"/>
</dbReference>
<dbReference type="OrthoDB" id="5875032at2759"/>
<dbReference type="AlphaFoldDB" id="E3LHS1"/>
<dbReference type="PANTHER" id="PTHR36942">
    <property type="entry name" value="PROTEIN CBG10268"/>
    <property type="match status" value="1"/>
</dbReference>
<keyword evidence="2" id="KW-1185">Reference proteome</keyword>